<organism evidence="1">
    <name type="scientific">hydrothermal vent metagenome</name>
    <dbReference type="NCBI Taxonomy" id="652676"/>
    <lineage>
        <taxon>unclassified sequences</taxon>
        <taxon>metagenomes</taxon>
        <taxon>ecological metagenomes</taxon>
    </lineage>
</organism>
<reference evidence="1" key="1">
    <citation type="submission" date="2018-06" db="EMBL/GenBank/DDBJ databases">
        <authorList>
            <person name="Zhirakovskaya E."/>
        </authorList>
    </citation>
    <scope>NUCLEOTIDE SEQUENCE</scope>
</reference>
<proteinExistence type="predicted"/>
<evidence type="ECO:0000313" key="1">
    <source>
        <dbReference type="EMBL" id="VAX35762.1"/>
    </source>
</evidence>
<feature type="non-terminal residue" evidence="1">
    <location>
        <position position="1"/>
    </location>
</feature>
<accession>A0A3B1D4V2</accession>
<gene>
    <name evidence="1" type="ORF">MNBD_PLANCTO03-272</name>
</gene>
<sequence length="55" mass="5598">HGRPVLLLVRRGGPKNIEPEVHEVVDPGMDEDAIAAGIEELGAVLVGTNTNGGGA</sequence>
<dbReference type="AlphaFoldDB" id="A0A3B1D4V2"/>
<protein>
    <submittedName>
        <fullName evidence="1">Uncharacterized protein</fullName>
    </submittedName>
</protein>
<name>A0A3B1D4V2_9ZZZZ</name>
<dbReference type="EMBL" id="UOGK01000007">
    <property type="protein sequence ID" value="VAX35762.1"/>
    <property type="molecule type" value="Genomic_DNA"/>
</dbReference>